<feature type="domain" description="YtkA-like" evidence="2">
    <location>
        <begin position="31"/>
        <end position="114"/>
    </location>
</feature>
<feature type="signal peptide" evidence="1">
    <location>
        <begin position="1"/>
        <end position="26"/>
    </location>
</feature>
<evidence type="ECO:0000256" key="1">
    <source>
        <dbReference type="SAM" id="SignalP"/>
    </source>
</evidence>
<evidence type="ECO:0000313" key="3">
    <source>
        <dbReference type="EMBL" id="MBD8014115.1"/>
    </source>
</evidence>
<dbReference type="EMBL" id="JACSPU010000001">
    <property type="protein sequence ID" value="MBD8014115.1"/>
    <property type="molecule type" value="Genomic_DNA"/>
</dbReference>
<reference evidence="3 4" key="1">
    <citation type="submission" date="2020-08" db="EMBL/GenBank/DDBJ databases">
        <title>A Genomic Blueprint of the Chicken Gut Microbiome.</title>
        <authorList>
            <person name="Gilroy R."/>
            <person name="Ravi A."/>
            <person name="Getino M."/>
            <person name="Pursley I."/>
            <person name="Horton D.L."/>
            <person name="Alikhan N.-F."/>
            <person name="Baker D."/>
            <person name="Gharbi K."/>
            <person name="Hall N."/>
            <person name="Watson M."/>
            <person name="Adriaenssens E.M."/>
            <person name="Foster-Nyarko E."/>
            <person name="Jarju S."/>
            <person name="Secka A."/>
            <person name="Antonio M."/>
            <person name="Oren A."/>
            <person name="Chaudhuri R."/>
            <person name="La Ragione R.M."/>
            <person name="Hildebrand F."/>
            <person name="Pallen M.J."/>
        </authorList>
    </citation>
    <scope>NUCLEOTIDE SEQUENCE [LARGE SCALE GENOMIC DNA]</scope>
    <source>
        <strain evidence="3 4">Sa1BUA13</strain>
    </source>
</reference>
<keyword evidence="4" id="KW-1185">Reference proteome</keyword>
<protein>
    <submittedName>
        <fullName evidence="3">FixH family protein</fullName>
    </submittedName>
</protein>
<organism evidence="3 4">
    <name type="scientific">Planococcus wigleyi</name>
    <dbReference type="NCBI Taxonomy" id="2762216"/>
    <lineage>
        <taxon>Bacteria</taxon>
        <taxon>Bacillati</taxon>
        <taxon>Bacillota</taxon>
        <taxon>Bacilli</taxon>
        <taxon>Bacillales</taxon>
        <taxon>Caryophanaceae</taxon>
        <taxon>Planococcus</taxon>
    </lineage>
</organism>
<evidence type="ECO:0000313" key="4">
    <source>
        <dbReference type="Proteomes" id="UP000658980"/>
    </source>
</evidence>
<name>A0ABR8WAR2_9BACL</name>
<sequence length="156" mass="17602">MKRKYLLVLFIGGMLLLSACSLRNDAADLYKKENALEVKVAVPDVIAADEPFKVQAILSRDGEKLEKADFVHFEILKHDGSFRLPMEEAAFIKEGLYEMELYLEEDGLYYLDVHAGFKGSIVNPRQQFIVGELSEAELDALKKGTVADQEMPSKHH</sequence>
<comment type="caution">
    <text evidence="3">The sequence shown here is derived from an EMBL/GenBank/DDBJ whole genome shotgun (WGS) entry which is preliminary data.</text>
</comment>
<accession>A0ABR8WAR2</accession>
<feature type="chain" id="PRO_5045165060" evidence="1">
    <location>
        <begin position="27"/>
        <end position="156"/>
    </location>
</feature>
<keyword evidence="1" id="KW-0732">Signal</keyword>
<evidence type="ECO:0000259" key="2">
    <source>
        <dbReference type="Pfam" id="PF13115"/>
    </source>
</evidence>
<dbReference type="Pfam" id="PF13115">
    <property type="entry name" value="YtkA"/>
    <property type="match status" value="1"/>
</dbReference>
<gene>
    <name evidence="3" type="ORF">H9630_04715</name>
</gene>
<dbReference type="PROSITE" id="PS51257">
    <property type="entry name" value="PROKAR_LIPOPROTEIN"/>
    <property type="match status" value="1"/>
</dbReference>
<dbReference type="Proteomes" id="UP000658980">
    <property type="component" value="Unassembled WGS sequence"/>
</dbReference>
<dbReference type="InterPro" id="IPR032693">
    <property type="entry name" value="YtkA-like_dom"/>
</dbReference>
<dbReference type="RefSeq" id="WP_191714306.1">
    <property type="nucleotide sequence ID" value="NZ_JACSPU010000001.1"/>
</dbReference>
<proteinExistence type="predicted"/>